<sequence>MRSLIATAISAMVLMLAGCGDNATERAATGGLGGAVVAGPAGAVVGGTLGAATAD</sequence>
<dbReference type="Proteomes" id="UP000323956">
    <property type="component" value="Unassembled WGS sequence"/>
</dbReference>
<dbReference type="AlphaFoldDB" id="A0A1N6P0V4"/>
<gene>
    <name evidence="1" type="ORF">SAMN05421641_102188</name>
</gene>
<evidence type="ECO:0000313" key="2">
    <source>
        <dbReference type="Proteomes" id="UP000323956"/>
    </source>
</evidence>
<dbReference type="PROSITE" id="PS51257">
    <property type="entry name" value="PROKAR_LIPOPROTEIN"/>
    <property type="match status" value="1"/>
</dbReference>
<dbReference type="EMBL" id="FTMK01000002">
    <property type="protein sequence ID" value="SIP97887.1"/>
    <property type="molecule type" value="Genomic_DNA"/>
</dbReference>
<name>A0A1N6P0V4_9RHOB</name>
<accession>A0A1N6P0V4</accession>
<dbReference type="RefSeq" id="WP_181900512.1">
    <property type="nucleotide sequence ID" value="NZ_FTMK01000002.1"/>
</dbReference>
<reference evidence="1 2" key="1">
    <citation type="submission" date="2017-01" db="EMBL/GenBank/DDBJ databases">
        <authorList>
            <person name="Varghese N."/>
            <person name="Submissions S."/>
        </authorList>
    </citation>
    <scope>NUCLEOTIDE SEQUENCE [LARGE SCALE GENOMIC DNA]</scope>
    <source>
        <strain evidence="1 2">ATCC 700171</strain>
    </source>
</reference>
<organism evidence="1 2">
    <name type="scientific">Paracoccus thiocyanatus</name>
    <dbReference type="NCBI Taxonomy" id="34006"/>
    <lineage>
        <taxon>Bacteria</taxon>
        <taxon>Pseudomonadati</taxon>
        <taxon>Pseudomonadota</taxon>
        <taxon>Alphaproteobacteria</taxon>
        <taxon>Rhodobacterales</taxon>
        <taxon>Paracoccaceae</taxon>
        <taxon>Paracoccus</taxon>
    </lineage>
</organism>
<protein>
    <submittedName>
        <fullName evidence="1">Uncharacterized protein</fullName>
    </submittedName>
</protein>
<proteinExistence type="predicted"/>
<evidence type="ECO:0000313" key="1">
    <source>
        <dbReference type="EMBL" id="SIP97887.1"/>
    </source>
</evidence>